<proteinExistence type="predicted"/>
<evidence type="ECO:0000313" key="1">
    <source>
        <dbReference type="EMBL" id="MEQ2233219.1"/>
    </source>
</evidence>
<protein>
    <submittedName>
        <fullName evidence="1">Uncharacterized protein</fullName>
    </submittedName>
</protein>
<dbReference type="EMBL" id="JAHRIQ010036747">
    <property type="protein sequence ID" value="MEQ2233219.1"/>
    <property type="molecule type" value="Genomic_DNA"/>
</dbReference>
<organism evidence="1 2">
    <name type="scientific">Ilyodon furcidens</name>
    <name type="common">goldbreast splitfin</name>
    <dbReference type="NCBI Taxonomy" id="33524"/>
    <lineage>
        <taxon>Eukaryota</taxon>
        <taxon>Metazoa</taxon>
        <taxon>Chordata</taxon>
        <taxon>Craniata</taxon>
        <taxon>Vertebrata</taxon>
        <taxon>Euteleostomi</taxon>
        <taxon>Actinopterygii</taxon>
        <taxon>Neopterygii</taxon>
        <taxon>Teleostei</taxon>
        <taxon>Neoteleostei</taxon>
        <taxon>Acanthomorphata</taxon>
        <taxon>Ovalentaria</taxon>
        <taxon>Atherinomorphae</taxon>
        <taxon>Cyprinodontiformes</taxon>
        <taxon>Goodeidae</taxon>
        <taxon>Ilyodon</taxon>
    </lineage>
</organism>
<sequence length="116" mass="12815">MGALLCLITDLFVFVESAVKFALLLILLTADHGHICISVAHFWVWAHLNKPGVDHSFDRFAESQKNSGWAIGRNASVISAAVSNIDAFFLLYMCLLLDSVMNCTGGRDLDDVYPIR</sequence>
<keyword evidence="2" id="KW-1185">Reference proteome</keyword>
<name>A0ABV0TL30_9TELE</name>
<evidence type="ECO:0000313" key="2">
    <source>
        <dbReference type="Proteomes" id="UP001482620"/>
    </source>
</evidence>
<accession>A0ABV0TL30</accession>
<comment type="caution">
    <text evidence="1">The sequence shown here is derived from an EMBL/GenBank/DDBJ whole genome shotgun (WGS) entry which is preliminary data.</text>
</comment>
<gene>
    <name evidence="1" type="ORF">ILYODFUR_019742</name>
</gene>
<dbReference type="Proteomes" id="UP001482620">
    <property type="component" value="Unassembled WGS sequence"/>
</dbReference>
<reference evidence="1 2" key="1">
    <citation type="submission" date="2021-06" db="EMBL/GenBank/DDBJ databases">
        <authorList>
            <person name="Palmer J.M."/>
        </authorList>
    </citation>
    <scope>NUCLEOTIDE SEQUENCE [LARGE SCALE GENOMIC DNA]</scope>
    <source>
        <strain evidence="2">if_2019</strain>
        <tissue evidence="1">Muscle</tissue>
    </source>
</reference>